<dbReference type="RefSeq" id="WP_338004391.1">
    <property type="nucleotide sequence ID" value="NZ_JAOPKA010000009.1"/>
</dbReference>
<evidence type="ECO:0000313" key="3">
    <source>
        <dbReference type="EMBL" id="MCU4975297.1"/>
    </source>
</evidence>
<feature type="transmembrane region" description="Helical" evidence="1">
    <location>
        <begin position="28"/>
        <end position="46"/>
    </location>
</feature>
<keyword evidence="4" id="KW-1185">Reference proteome</keyword>
<dbReference type="EMBL" id="JAOPKB010000017">
    <property type="protein sequence ID" value="MCU4975297.1"/>
    <property type="molecule type" value="Genomic_DNA"/>
</dbReference>
<proteinExistence type="predicted"/>
<dbReference type="EMBL" id="JAOPKA010000009">
    <property type="protein sequence ID" value="MCU4742566.1"/>
    <property type="molecule type" value="Genomic_DNA"/>
</dbReference>
<evidence type="ECO:0000313" key="4">
    <source>
        <dbReference type="Proteomes" id="UP001320972"/>
    </source>
</evidence>
<gene>
    <name evidence="3" type="ORF">OB955_21580</name>
    <name evidence="2" type="ORF">OB960_14300</name>
</gene>
<feature type="transmembrane region" description="Helical" evidence="1">
    <location>
        <begin position="52"/>
        <end position="73"/>
    </location>
</feature>
<evidence type="ECO:0000313" key="5">
    <source>
        <dbReference type="Proteomes" id="UP001321018"/>
    </source>
</evidence>
<evidence type="ECO:0000313" key="2">
    <source>
        <dbReference type="EMBL" id="MCU4742566.1"/>
    </source>
</evidence>
<sequence length="82" mass="8557">MSLEADGTDEPSVVYENPGPVERFKNSFSLKLAAAGLALIVIGFILQTGVMAAVLAVWGGALVVIGIGMYAFIQWSLQGTQG</sequence>
<reference evidence="2 4" key="1">
    <citation type="submission" date="2022-09" db="EMBL/GenBank/DDBJ databases">
        <title>Enrichment on poylsaccharides allowed isolation of novel metabolic and taxonomic groups of Haloarchaea.</title>
        <authorList>
            <person name="Sorokin D.Y."/>
            <person name="Elcheninov A.G."/>
            <person name="Khizhniak T.V."/>
            <person name="Kolganova T.V."/>
            <person name="Kublanov I.V."/>
        </authorList>
    </citation>
    <scope>NUCLEOTIDE SEQUENCE</scope>
    <source>
        <strain evidence="3 4">AArc-m2/3/4</strain>
        <strain evidence="2">AArc-xg1-1</strain>
    </source>
</reference>
<organism evidence="2 5">
    <name type="scientific">Natronoglomus mannanivorans</name>
    <dbReference type="NCBI Taxonomy" id="2979990"/>
    <lineage>
        <taxon>Archaea</taxon>
        <taxon>Methanobacteriati</taxon>
        <taxon>Methanobacteriota</taxon>
        <taxon>Stenosarchaea group</taxon>
        <taxon>Halobacteria</taxon>
        <taxon>Halobacteriales</taxon>
        <taxon>Natrialbaceae</taxon>
        <taxon>Natronoglomus</taxon>
    </lineage>
</organism>
<dbReference type="Proteomes" id="UP001321018">
    <property type="component" value="Unassembled WGS sequence"/>
</dbReference>
<name>A0AAP3E2E4_9EURY</name>
<dbReference type="AlphaFoldDB" id="A0AAP3E2E4"/>
<accession>A0AAP3E2E4</accession>
<comment type="caution">
    <text evidence="2">The sequence shown here is derived from an EMBL/GenBank/DDBJ whole genome shotgun (WGS) entry which is preliminary data.</text>
</comment>
<keyword evidence="1" id="KW-0812">Transmembrane</keyword>
<keyword evidence="1" id="KW-1133">Transmembrane helix</keyword>
<protein>
    <submittedName>
        <fullName evidence="2">Uncharacterized protein</fullName>
    </submittedName>
</protein>
<dbReference type="Proteomes" id="UP001320972">
    <property type="component" value="Unassembled WGS sequence"/>
</dbReference>
<keyword evidence="1" id="KW-0472">Membrane</keyword>
<evidence type="ECO:0000256" key="1">
    <source>
        <dbReference type="SAM" id="Phobius"/>
    </source>
</evidence>